<feature type="domain" description="Homeobox" evidence="7">
    <location>
        <begin position="167"/>
        <end position="227"/>
    </location>
</feature>
<evidence type="ECO:0000256" key="2">
    <source>
        <dbReference type="ARBA" id="ARBA00023155"/>
    </source>
</evidence>
<dbReference type="PANTHER" id="PTHR24324:SF9">
    <property type="entry name" value="HOMEOBOX DOMAIN-CONTAINING PROTEIN"/>
    <property type="match status" value="1"/>
</dbReference>
<keyword evidence="3 4" id="KW-0539">Nucleus</keyword>
<dbReference type="PROSITE" id="PS50071">
    <property type="entry name" value="HOMEOBOX_2"/>
    <property type="match status" value="1"/>
</dbReference>
<feature type="compositionally biased region" description="Polar residues" evidence="6">
    <location>
        <begin position="251"/>
        <end position="277"/>
    </location>
</feature>
<dbReference type="InterPro" id="IPR009057">
    <property type="entry name" value="Homeodomain-like_sf"/>
</dbReference>
<name>A0A1Q3A0H0_ZYGRO</name>
<feature type="compositionally biased region" description="Low complexity" evidence="6">
    <location>
        <begin position="96"/>
        <end position="107"/>
    </location>
</feature>
<dbReference type="InterPro" id="IPR051000">
    <property type="entry name" value="Homeobox_DNA-bind_prot"/>
</dbReference>
<dbReference type="SUPFAM" id="SSF46689">
    <property type="entry name" value="Homeodomain-like"/>
    <property type="match status" value="1"/>
</dbReference>
<dbReference type="Pfam" id="PF00046">
    <property type="entry name" value="Homeodomain"/>
    <property type="match status" value="1"/>
</dbReference>
<dbReference type="InterPro" id="IPR001356">
    <property type="entry name" value="HD"/>
</dbReference>
<feature type="compositionally biased region" description="Basic and acidic residues" evidence="6">
    <location>
        <begin position="337"/>
        <end position="355"/>
    </location>
</feature>
<feature type="region of interest" description="Disordered" evidence="6">
    <location>
        <begin position="85"/>
        <end position="107"/>
    </location>
</feature>
<dbReference type="InterPro" id="IPR017970">
    <property type="entry name" value="Homeobox_CS"/>
</dbReference>
<proteinExistence type="predicted"/>
<reference evidence="8 9" key="1">
    <citation type="submission" date="2016-08" db="EMBL/GenBank/DDBJ databases">
        <title>Draft genome sequence of allopolyploid Zygosaccharomyces rouxii.</title>
        <authorList>
            <person name="Watanabe J."/>
            <person name="Uehara K."/>
            <person name="Mogi Y."/>
            <person name="Tsukioka Y."/>
        </authorList>
    </citation>
    <scope>NUCLEOTIDE SEQUENCE [LARGE SCALE GENOMIC DNA]</scope>
    <source>
        <strain evidence="8 9">NBRC 110957</strain>
    </source>
</reference>
<accession>A0A1Q3A0H0</accession>
<dbReference type="GO" id="GO:0005634">
    <property type="term" value="C:nucleus"/>
    <property type="evidence" value="ECO:0007669"/>
    <property type="project" value="UniProtKB-SubCell"/>
</dbReference>
<dbReference type="Proteomes" id="UP000187013">
    <property type="component" value="Unassembled WGS sequence"/>
</dbReference>
<gene>
    <name evidence="8" type="ORF">ZYGR_0N05790</name>
</gene>
<dbReference type="EMBL" id="BDGX01000014">
    <property type="protein sequence ID" value="GAV49172.1"/>
    <property type="molecule type" value="Genomic_DNA"/>
</dbReference>
<dbReference type="SMART" id="SM00389">
    <property type="entry name" value="HOX"/>
    <property type="match status" value="1"/>
</dbReference>
<comment type="caution">
    <text evidence="8">The sequence shown here is derived from an EMBL/GenBank/DDBJ whole genome shotgun (WGS) entry which is preliminary data.</text>
</comment>
<dbReference type="GO" id="GO:0030154">
    <property type="term" value="P:cell differentiation"/>
    <property type="evidence" value="ECO:0007669"/>
    <property type="project" value="TreeGrafter"/>
</dbReference>
<keyword evidence="2 4" id="KW-0371">Homeobox</keyword>
<dbReference type="PROSITE" id="PS00027">
    <property type="entry name" value="HOMEOBOX_1"/>
    <property type="match status" value="1"/>
</dbReference>
<feature type="DNA-binding region" description="Homeobox" evidence="4">
    <location>
        <begin position="169"/>
        <end position="228"/>
    </location>
</feature>
<evidence type="ECO:0000313" key="9">
    <source>
        <dbReference type="Proteomes" id="UP000187013"/>
    </source>
</evidence>
<organism evidence="8 9">
    <name type="scientific">Zygosaccharomyces rouxii</name>
    <dbReference type="NCBI Taxonomy" id="4956"/>
    <lineage>
        <taxon>Eukaryota</taxon>
        <taxon>Fungi</taxon>
        <taxon>Dikarya</taxon>
        <taxon>Ascomycota</taxon>
        <taxon>Saccharomycotina</taxon>
        <taxon>Saccharomycetes</taxon>
        <taxon>Saccharomycetales</taxon>
        <taxon>Saccharomycetaceae</taxon>
        <taxon>Zygosaccharomyces</taxon>
    </lineage>
</organism>
<dbReference type="eggNOG" id="KOG0490">
    <property type="taxonomic scope" value="Eukaryota"/>
</dbReference>
<dbReference type="Gene3D" id="1.10.10.60">
    <property type="entry name" value="Homeodomain-like"/>
    <property type="match status" value="1"/>
</dbReference>
<dbReference type="GO" id="GO:0000978">
    <property type="term" value="F:RNA polymerase II cis-regulatory region sequence-specific DNA binding"/>
    <property type="evidence" value="ECO:0007669"/>
    <property type="project" value="TreeGrafter"/>
</dbReference>
<feature type="compositionally biased region" description="Polar residues" evidence="6">
    <location>
        <begin position="300"/>
        <end position="315"/>
    </location>
</feature>
<evidence type="ECO:0000256" key="4">
    <source>
        <dbReference type="PROSITE-ProRule" id="PRU00108"/>
    </source>
</evidence>
<evidence type="ECO:0000256" key="1">
    <source>
        <dbReference type="ARBA" id="ARBA00023125"/>
    </source>
</evidence>
<protein>
    <recommendedName>
        <fullName evidence="7">Homeobox domain-containing protein</fullName>
    </recommendedName>
</protein>
<dbReference type="GO" id="GO:0000981">
    <property type="term" value="F:DNA-binding transcription factor activity, RNA polymerase II-specific"/>
    <property type="evidence" value="ECO:0007669"/>
    <property type="project" value="InterPro"/>
</dbReference>
<keyword evidence="1 4" id="KW-0238">DNA-binding</keyword>
<evidence type="ECO:0000256" key="6">
    <source>
        <dbReference type="SAM" id="MobiDB-lite"/>
    </source>
</evidence>
<evidence type="ECO:0000256" key="5">
    <source>
        <dbReference type="RuleBase" id="RU000682"/>
    </source>
</evidence>
<comment type="subcellular location">
    <subcellularLocation>
        <location evidence="4 5">Nucleus</location>
    </subcellularLocation>
</comment>
<sequence length="449" mass="49418">MSSEKPLLPSLAAILCSEKPNSEPCSPLLETINTSFCSDSRGTIRLPPLNGGISRPRSVDSAVRQTVNIGIQSADEAIPRVRAHSLPETSQVSHAQPPQVNVVSPSTPVVKKKALGQSSRRADMLTPLSAARAIITPSANDKKRAFAFITHSQETFPTKEPKIDNAPLARRKRRRTSTQELNILQAEFELCSAPDKKKRQELAERCNMSEKAVQIWFQNRRQAIKKQKNAAANKTKMAASKYSTVVSDPIVTSNNVTSTPARPKSLTNSNAEASFTEPSMADLSESFKENIPVSVTESTPIASKSINTPQSTATKTPLLRLPNQEQKVLVKQEPQQEELKVEQNHDQKNQQKEKSIAQVTFSPTRLSQQKNIRRGQALTFHLTSDKKVLTPLRISPKNRVNKLINGTNAGSPCKRRSAGVSSSASMVKMELTPTKKNLLKELNTNTMVH</sequence>
<evidence type="ECO:0000259" key="7">
    <source>
        <dbReference type="PROSITE" id="PS50071"/>
    </source>
</evidence>
<dbReference type="CDD" id="cd00086">
    <property type="entry name" value="homeodomain"/>
    <property type="match status" value="1"/>
</dbReference>
<feature type="region of interest" description="Disordered" evidence="6">
    <location>
        <begin position="251"/>
        <end position="278"/>
    </location>
</feature>
<dbReference type="AlphaFoldDB" id="A0A1Q3A0H0"/>
<dbReference type="PANTHER" id="PTHR24324">
    <property type="entry name" value="HOMEOBOX PROTEIN HHEX"/>
    <property type="match status" value="1"/>
</dbReference>
<feature type="region of interest" description="Disordered" evidence="6">
    <location>
        <begin position="300"/>
        <end position="356"/>
    </location>
</feature>
<dbReference type="OrthoDB" id="6159439at2759"/>
<evidence type="ECO:0000313" key="8">
    <source>
        <dbReference type="EMBL" id="GAV49172.1"/>
    </source>
</evidence>
<evidence type="ECO:0000256" key="3">
    <source>
        <dbReference type="ARBA" id="ARBA00023242"/>
    </source>
</evidence>